<dbReference type="EMBL" id="MCFC01000058">
    <property type="protein sequence ID" value="ORY25360.1"/>
    <property type="molecule type" value="Genomic_DNA"/>
</dbReference>
<feature type="region of interest" description="Disordered" evidence="1">
    <location>
        <begin position="1"/>
        <end position="44"/>
    </location>
</feature>
<organism evidence="2 3">
    <name type="scientific">Naematelia encephala</name>
    <dbReference type="NCBI Taxonomy" id="71784"/>
    <lineage>
        <taxon>Eukaryota</taxon>
        <taxon>Fungi</taxon>
        <taxon>Dikarya</taxon>
        <taxon>Basidiomycota</taxon>
        <taxon>Agaricomycotina</taxon>
        <taxon>Tremellomycetes</taxon>
        <taxon>Tremellales</taxon>
        <taxon>Naemateliaceae</taxon>
        <taxon>Naematelia</taxon>
    </lineage>
</organism>
<feature type="compositionally biased region" description="Polar residues" evidence="1">
    <location>
        <begin position="1"/>
        <end position="12"/>
    </location>
</feature>
<protein>
    <submittedName>
        <fullName evidence="2">Uncharacterized protein</fullName>
    </submittedName>
</protein>
<dbReference type="InParanoid" id="A0A1Y2ASU0"/>
<reference evidence="2 3" key="1">
    <citation type="submission" date="2016-07" db="EMBL/GenBank/DDBJ databases">
        <title>Pervasive Adenine N6-methylation of Active Genes in Fungi.</title>
        <authorList>
            <consortium name="DOE Joint Genome Institute"/>
            <person name="Mondo S.J."/>
            <person name="Dannebaum R.O."/>
            <person name="Kuo R.C."/>
            <person name="Labutti K."/>
            <person name="Haridas S."/>
            <person name="Kuo A."/>
            <person name="Salamov A."/>
            <person name="Ahrendt S.R."/>
            <person name="Lipzen A."/>
            <person name="Sullivan W."/>
            <person name="Andreopoulos W.B."/>
            <person name="Clum A."/>
            <person name="Lindquist E."/>
            <person name="Daum C."/>
            <person name="Ramamoorthy G.K."/>
            <person name="Gryganskyi A."/>
            <person name="Culley D."/>
            <person name="Magnuson J.K."/>
            <person name="James T.Y."/>
            <person name="O'Malley M.A."/>
            <person name="Stajich J.E."/>
            <person name="Spatafora J.W."/>
            <person name="Visel A."/>
            <person name="Grigoriev I.V."/>
        </authorList>
    </citation>
    <scope>NUCLEOTIDE SEQUENCE [LARGE SCALE GENOMIC DNA]</scope>
    <source>
        <strain evidence="2 3">68-887.2</strain>
    </source>
</reference>
<keyword evidence="3" id="KW-1185">Reference proteome</keyword>
<proteinExistence type="predicted"/>
<gene>
    <name evidence="2" type="ORF">BCR39DRAFT_544470</name>
</gene>
<feature type="compositionally biased region" description="Low complexity" evidence="1">
    <location>
        <begin position="18"/>
        <end position="32"/>
    </location>
</feature>
<accession>A0A1Y2ASU0</accession>
<evidence type="ECO:0000256" key="1">
    <source>
        <dbReference type="SAM" id="MobiDB-lite"/>
    </source>
</evidence>
<dbReference type="Proteomes" id="UP000193986">
    <property type="component" value="Unassembled WGS sequence"/>
</dbReference>
<sequence>MPSTHPFLTNQAPFLPRTSSSSSISSTSSTSSHPTLHESCTQSSSSKSFYAQSSSSISNTSFATPFVTSNVNHTSLNTTTSQKLPDTDFEYTCLRFMRNAEASERFFGSVSSRASNLSMEERMARRQISVAQESREDVQRQDEAKAVKKIRRFGKLFT</sequence>
<dbReference type="OrthoDB" id="2565040at2759"/>
<evidence type="ECO:0000313" key="3">
    <source>
        <dbReference type="Proteomes" id="UP000193986"/>
    </source>
</evidence>
<evidence type="ECO:0000313" key="2">
    <source>
        <dbReference type="EMBL" id="ORY25360.1"/>
    </source>
</evidence>
<dbReference type="AlphaFoldDB" id="A0A1Y2ASU0"/>
<name>A0A1Y2ASU0_9TREE</name>
<comment type="caution">
    <text evidence="2">The sequence shown here is derived from an EMBL/GenBank/DDBJ whole genome shotgun (WGS) entry which is preliminary data.</text>
</comment>